<evidence type="ECO:0000256" key="6">
    <source>
        <dbReference type="SAM" id="MobiDB-lite"/>
    </source>
</evidence>
<dbReference type="GO" id="GO:0031145">
    <property type="term" value="P:anaphase-promoting complex-dependent catabolic process"/>
    <property type="evidence" value="ECO:0007669"/>
    <property type="project" value="InterPro"/>
</dbReference>
<dbReference type="InterPro" id="IPR024977">
    <property type="entry name" value="Apc4-like_WD40_dom"/>
</dbReference>
<dbReference type="GO" id="GO:0051301">
    <property type="term" value="P:cell division"/>
    <property type="evidence" value="ECO:0007669"/>
    <property type="project" value="UniProtKB-KW"/>
</dbReference>
<protein>
    <recommendedName>
        <fullName evidence="1">Anaphase-promoting complex subunit 4</fullName>
    </recommendedName>
</protein>
<gene>
    <name evidence="9" type="ORF">CISG_08890</name>
</gene>
<feature type="compositionally biased region" description="Acidic residues" evidence="6">
    <location>
        <begin position="827"/>
        <end position="845"/>
    </location>
</feature>
<evidence type="ECO:0000256" key="2">
    <source>
        <dbReference type="ARBA" id="ARBA00022618"/>
    </source>
</evidence>
<dbReference type="InterPro" id="IPR036322">
    <property type="entry name" value="WD40_repeat_dom_sf"/>
</dbReference>
<feature type="domain" description="Anaphase-promoting complex subunit 4 long" evidence="8">
    <location>
        <begin position="312"/>
        <end position="517"/>
    </location>
</feature>
<dbReference type="Pfam" id="PF12894">
    <property type="entry name" value="ANAPC4_WD40"/>
    <property type="match status" value="1"/>
</dbReference>
<evidence type="ECO:0000256" key="3">
    <source>
        <dbReference type="ARBA" id="ARBA00022776"/>
    </source>
</evidence>
<dbReference type="GO" id="GO:0034399">
    <property type="term" value="C:nuclear periphery"/>
    <property type="evidence" value="ECO:0007669"/>
    <property type="project" value="TreeGrafter"/>
</dbReference>
<reference evidence="10" key="1">
    <citation type="journal article" date="2010" name="Genome Res.">
        <title>Population genomic sequencing of Coccidioides fungi reveals recent hybridization and transposon control.</title>
        <authorList>
            <person name="Neafsey D.E."/>
            <person name="Barker B.M."/>
            <person name="Sharpton T.J."/>
            <person name="Stajich J.E."/>
            <person name="Park D.J."/>
            <person name="Whiston E."/>
            <person name="Hung C.-Y."/>
            <person name="McMahan C."/>
            <person name="White J."/>
            <person name="Sykes S."/>
            <person name="Heiman D."/>
            <person name="Young S."/>
            <person name="Zeng Q."/>
            <person name="Abouelleil A."/>
            <person name="Aftuck L."/>
            <person name="Bessette D."/>
            <person name="Brown A."/>
            <person name="FitzGerald M."/>
            <person name="Lui A."/>
            <person name="Macdonald J.P."/>
            <person name="Priest M."/>
            <person name="Orbach M.J."/>
            <person name="Galgiani J.N."/>
            <person name="Kirkland T.N."/>
            <person name="Cole G.T."/>
            <person name="Birren B.W."/>
            <person name="Henn M.R."/>
            <person name="Taylor J.W."/>
            <person name="Rounsley S.D."/>
        </authorList>
    </citation>
    <scope>NUCLEOTIDE SEQUENCE [LARGE SCALE GENOMIC DNA]</scope>
    <source>
        <strain evidence="10">RMSCC 3703</strain>
    </source>
</reference>
<dbReference type="GO" id="GO:0005680">
    <property type="term" value="C:anaphase-promoting complex"/>
    <property type="evidence" value="ECO:0007669"/>
    <property type="project" value="InterPro"/>
</dbReference>
<evidence type="ECO:0000313" key="9">
    <source>
        <dbReference type="EMBL" id="KMU80948.1"/>
    </source>
</evidence>
<evidence type="ECO:0000256" key="1">
    <source>
        <dbReference type="ARBA" id="ARBA00016067"/>
    </source>
</evidence>
<proteinExistence type="predicted"/>
<keyword evidence="5" id="KW-0131">Cell cycle</keyword>
<dbReference type="OrthoDB" id="2110451at2759"/>
<keyword evidence="3" id="KW-0498">Mitosis</keyword>
<evidence type="ECO:0000313" key="10">
    <source>
        <dbReference type="Proteomes" id="UP000054559"/>
    </source>
</evidence>
<feature type="compositionally biased region" description="Basic and acidic residues" evidence="6">
    <location>
        <begin position="846"/>
        <end position="863"/>
    </location>
</feature>
<evidence type="ECO:0000259" key="7">
    <source>
        <dbReference type="Pfam" id="PF12894"/>
    </source>
</evidence>
<dbReference type="InterPro" id="IPR015943">
    <property type="entry name" value="WD40/YVTN_repeat-like_dom_sf"/>
</dbReference>
<feature type="domain" description="Anaphase-promoting complex subunit 4-like WD40" evidence="7">
    <location>
        <begin position="44"/>
        <end position="154"/>
    </location>
</feature>
<dbReference type="AlphaFoldDB" id="A0A0J8RAP3"/>
<dbReference type="Proteomes" id="UP000054559">
    <property type="component" value="Unassembled WGS sequence"/>
</dbReference>
<organism evidence="9 10">
    <name type="scientific">Coccidioides immitis RMSCC 3703</name>
    <dbReference type="NCBI Taxonomy" id="454286"/>
    <lineage>
        <taxon>Eukaryota</taxon>
        <taxon>Fungi</taxon>
        <taxon>Dikarya</taxon>
        <taxon>Ascomycota</taxon>
        <taxon>Pezizomycotina</taxon>
        <taxon>Eurotiomycetes</taxon>
        <taxon>Eurotiomycetidae</taxon>
        <taxon>Onygenales</taxon>
        <taxon>Onygenaceae</taxon>
        <taxon>Coccidioides</taxon>
    </lineage>
</organism>
<keyword evidence="2" id="KW-0132">Cell division</keyword>
<dbReference type="PANTHER" id="PTHR13260:SF0">
    <property type="entry name" value="ANAPHASE-PROMOTING COMPLEX SUBUNIT 4"/>
    <property type="match status" value="1"/>
</dbReference>
<dbReference type="InterPro" id="IPR024790">
    <property type="entry name" value="APC4_long_dom"/>
</dbReference>
<dbReference type="PANTHER" id="PTHR13260">
    <property type="entry name" value="ANAPHASE PROMOTING COMPLEX SUBUNIT 4 APC4"/>
    <property type="match status" value="1"/>
</dbReference>
<dbReference type="Pfam" id="PF12896">
    <property type="entry name" value="ANAPC4"/>
    <property type="match status" value="1"/>
</dbReference>
<dbReference type="STRING" id="454286.A0A0J8RAP3"/>
<keyword evidence="4" id="KW-0833">Ubl conjugation pathway</keyword>
<evidence type="ECO:0000259" key="8">
    <source>
        <dbReference type="Pfam" id="PF12896"/>
    </source>
</evidence>
<dbReference type="EMBL" id="DS268195">
    <property type="protein sequence ID" value="KMU80948.1"/>
    <property type="molecule type" value="Genomic_DNA"/>
</dbReference>
<name>A0A0J8RAP3_COCIT</name>
<dbReference type="GO" id="GO:0070979">
    <property type="term" value="P:protein K11-linked ubiquitination"/>
    <property type="evidence" value="ECO:0007669"/>
    <property type="project" value="TreeGrafter"/>
</dbReference>
<accession>A0A0J8RAP3</accession>
<evidence type="ECO:0000256" key="4">
    <source>
        <dbReference type="ARBA" id="ARBA00022786"/>
    </source>
</evidence>
<dbReference type="InterPro" id="IPR024789">
    <property type="entry name" value="APC4"/>
</dbReference>
<feature type="region of interest" description="Disordered" evidence="6">
    <location>
        <begin position="827"/>
        <end position="863"/>
    </location>
</feature>
<evidence type="ECO:0000256" key="5">
    <source>
        <dbReference type="ARBA" id="ARBA00023306"/>
    </source>
</evidence>
<sequence length="863" mass="97019">MQAPEDDTWTARQENEDAEEETKPAQLASVSEKQLTAKCKPDILTYCPTMDLVALATEDEQVHVFRLNGQKVFGGFARGGGEGLKVKALKWKANGHLLAVGTSDNNVRILSAYSGKTVHVLACKPAPAYGPGVSPRDPGSKSSASICCLGWGVNLTDSKTAARAVEDSQGRLTVEDMLAPETPLSKLPYIKADLPRELALLDIDRSLPKLSTLPSTGDDDDIFSSRASIDSVFHSGNKNSDSVDVLLVGFNDGTIHIRIFDSFEIGSINVRKSFDNSADARALVHASHPMSSTHAFLFATNSRESERLWIFSLDLLFITKSGRYLSVLASKVTQLQNLLRYIKQVQAQIHLEWKNAQDLPGRYLRNINEDLQEKLMCDFVTAAYHLAVTGDCFEPLKEFLVDQVGERLFPELTNYYQGHKRWEKAVLGGYETTRRLIHECLLPALERCSVLLSRLIGLSKFHKLSPVLGLDTTDLKECLATIDCLTLLGHKVMVNSGHELVQFFAFSRWLRYEIDLQGADPLSSTAEELMEKADAIDHAQTLSYIQGALTRSALLDFIQPSTQEPGNNRWRSVDEGGVFYENYKKILQKLDKRKAGEVVEAPMLSDLTDRLSVQFERVFRRIAETQRRSILERSIRSLGKDFGQETVDMTMNYWVKRMTKAQPRFSVFAAARSKTCPFILYLERAVLTTINGVSSTETLLTATISLRQGTIMDVKFVEDGTIMLLWSDGNIPGAKHLIHFPYQPDKDPLFSPKYVKDGNSDQPPPSDRITHLDIFDPRSHHVTFVRHTFPQDKNRDPLRIEVNGRRGRRVVCALYSDRQWYSVFDIDSMDDRDDEENDASGEEEMGEKFDEQADEQRDDIMSG</sequence>
<dbReference type="SUPFAM" id="SSF50978">
    <property type="entry name" value="WD40 repeat-like"/>
    <property type="match status" value="1"/>
</dbReference>
<dbReference type="Gene3D" id="2.130.10.10">
    <property type="entry name" value="YVTN repeat-like/Quinoprotein amine dehydrogenase"/>
    <property type="match status" value="1"/>
</dbReference>
<feature type="region of interest" description="Disordered" evidence="6">
    <location>
        <begin position="1"/>
        <end position="29"/>
    </location>
</feature>